<evidence type="ECO:0000256" key="6">
    <source>
        <dbReference type="ARBA" id="ARBA00023136"/>
    </source>
</evidence>
<dbReference type="EMBL" id="GG662699">
    <property type="protein sequence ID" value="EAR96193.2"/>
    <property type="molecule type" value="Genomic_DNA"/>
</dbReference>
<evidence type="ECO:0000256" key="3">
    <source>
        <dbReference type="ARBA" id="ARBA00022692"/>
    </source>
</evidence>
<evidence type="ECO:0000256" key="1">
    <source>
        <dbReference type="ARBA" id="ARBA00004141"/>
    </source>
</evidence>
<evidence type="ECO:0000256" key="2">
    <source>
        <dbReference type="ARBA" id="ARBA00006244"/>
    </source>
</evidence>
<feature type="transmembrane region" description="Helical" evidence="9">
    <location>
        <begin position="261"/>
        <end position="282"/>
    </location>
</feature>
<gene>
    <name evidence="12" type="ORF">TTHERM_00129700</name>
</gene>
<dbReference type="PANTHER" id="PTHR31247">
    <property type="entry name" value="TRANSMEMBRANE PROTEIN 198 FAMILY MEMBER"/>
    <property type="match status" value="1"/>
</dbReference>
<dbReference type="InParanoid" id="I7LUW8"/>
<comment type="subcellular location">
    <subcellularLocation>
        <location evidence="1">Membrane</location>
        <topology evidence="1">Multi-pass membrane protein</topology>
    </subcellularLocation>
</comment>
<evidence type="ECO:0000256" key="8">
    <source>
        <dbReference type="ARBA" id="ARBA00049737"/>
    </source>
</evidence>
<keyword evidence="6 9" id="KW-0472">Membrane</keyword>
<dbReference type="AlphaFoldDB" id="I7LUW8"/>
<feature type="chain" id="PRO_5003712055" description="Transmembrane protein 198" evidence="10">
    <location>
        <begin position="23"/>
        <end position="399"/>
    </location>
</feature>
<feature type="transmembrane region" description="Helical" evidence="9">
    <location>
        <begin position="288"/>
        <end position="308"/>
    </location>
</feature>
<evidence type="ECO:0000256" key="9">
    <source>
        <dbReference type="SAM" id="Phobius"/>
    </source>
</evidence>
<dbReference type="Pfam" id="PF13886">
    <property type="entry name" value="TM7S3_TM198"/>
    <property type="match status" value="1"/>
</dbReference>
<name>I7LUW8_TETTS</name>
<keyword evidence="13" id="KW-1185">Reference proteome</keyword>
<dbReference type="SUPFAM" id="SSF50911">
    <property type="entry name" value="Mannose 6-phosphate receptor domain"/>
    <property type="match status" value="1"/>
</dbReference>
<evidence type="ECO:0000256" key="5">
    <source>
        <dbReference type="ARBA" id="ARBA00022989"/>
    </source>
</evidence>
<keyword evidence="5 9" id="KW-1133">Transmembrane helix</keyword>
<dbReference type="PANTHER" id="PTHR31247:SF5">
    <property type="entry name" value="DUF4203 DOMAIN-CONTAINING PROTEIN"/>
    <property type="match status" value="1"/>
</dbReference>
<feature type="transmembrane region" description="Helical" evidence="9">
    <location>
        <begin position="204"/>
        <end position="222"/>
    </location>
</feature>
<feature type="transmembrane region" description="Helical" evidence="9">
    <location>
        <begin position="234"/>
        <end position="254"/>
    </location>
</feature>
<feature type="transmembrane region" description="Helical" evidence="9">
    <location>
        <begin position="355"/>
        <end position="376"/>
    </location>
</feature>
<dbReference type="GO" id="GO:0000139">
    <property type="term" value="C:Golgi membrane"/>
    <property type="evidence" value="ECO:0007669"/>
    <property type="project" value="UniProtKB-SubCell"/>
</dbReference>
<evidence type="ECO:0000313" key="12">
    <source>
        <dbReference type="EMBL" id="EAR96193.2"/>
    </source>
</evidence>
<dbReference type="Gene3D" id="2.70.130.10">
    <property type="entry name" value="Mannose-6-phosphate receptor binding domain"/>
    <property type="match status" value="1"/>
</dbReference>
<dbReference type="GeneID" id="7843747"/>
<dbReference type="GO" id="GO:0006914">
    <property type="term" value="P:autophagy"/>
    <property type="evidence" value="ECO:0007669"/>
    <property type="project" value="UniProtKB-KW"/>
</dbReference>
<evidence type="ECO:0000256" key="7">
    <source>
        <dbReference type="ARBA" id="ARBA00023157"/>
    </source>
</evidence>
<feature type="transmembrane region" description="Helical" evidence="9">
    <location>
        <begin position="313"/>
        <end position="335"/>
    </location>
</feature>
<dbReference type="PROSITE" id="PS51914">
    <property type="entry name" value="MRH"/>
    <property type="match status" value="1"/>
</dbReference>
<dbReference type="InterPro" id="IPR040236">
    <property type="entry name" value="TMEM198"/>
</dbReference>
<reference evidence="13" key="1">
    <citation type="journal article" date="2006" name="PLoS Biol.">
        <title>Macronuclear genome sequence of the ciliate Tetrahymena thermophila, a model eukaryote.</title>
        <authorList>
            <person name="Eisen J.A."/>
            <person name="Coyne R.S."/>
            <person name="Wu M."/>
            <person name="Wu D."/>
            <person name="Thiagarajan M."/>
            <person name="Wortman J.R."/>
            <person name="Badger J.H."/>
            <person name="Ren Q."/>
            <person name="Amedeo P."/>
            <person name="Jones K.M."/>
            <person name="Tallon L.J."/>
            <person name="Delcher A.L."/>
            <person name="Salzberg S.L."/>
            <person name="Silva J.C."/>
            <person name="Haas B.J."/>
            <person name="Majoros W.H."/>
            <person name="Farzad M."/>
            <person name="Carlton J.M."/>
            <person name="Smith R.K. Jr."/>
            <person name="Garg J."/>
            <person name="Pearlman R.E."/>
            <person name="Karrer K.M."/>
            <person name="Sun L."/>
            <person name="Manning G."/>
            <person name="Elde N.C."/>
            <person name="Turkewitz A.P."/>
            <person name="Asai D.J."/>
            <person name="Wilkes D.E."/>
            <person name="Wang Y."/>
            <person name="Cai H."/>
            <person name="Collins K."/>
            <person name="Stewart B.A."/>
            <person name="Lee S.R."/>
            <person name="Wilamowska K."/>
            <person name="Weinberg Z."/>
            <person name="Ruzzo W.L."/>
            <person name="Wloga D."/>
            <person name="Gaertig J."/>
            <person name="Frankel J."/>
            <person name="Tsao C.-C."/>
            <person name="Gorovsky M.A."/>
            <person name="Keeling P.J."/>
            <person name="Waller R.F."/>
            <person name="Patron N.J."/>
            <person name="Cherry J.M."/>
            <person name="Stover N.A."/>
            <person name="Krieger C.J."/>
            <person name="del Toro C."/>
            <person name="Ryder H.F."/>
            <person name="Williamson S.C."/>
            <person name="Barbeau R.A."/>
            <person name="Hamilton E.P."/>
            <person name="Orias E."/>
        </authorList>
    </citation>
    <scope>NUCLEOTIDE SEQUENCE [LARGE SCALE GENOMIC DNA]</scope>
    <source>
        <strain evidence="13">SB210</strain>
    </source>
</reference>
<dbReference type="PROSITE" id="PS51257">
    <property type="entry name" value="PROKAR_LIPOPROTEIN"/>
    <property type="match status" value="1"/>
</dbReference>
<comment type="similarity">
    <text evidence="2">Belongs to the TMEM198 family.</text>
</comment>
<dbReference type="KEGG" id="tet:TTHERM_00129700"/>
<dbReference type="GO" id="GO:0030659">
    <property type="term" value="C:cytoplasmic vesicle membrane"/>
    <property type="evidence" value="ECO:0007669"/>
    <property type="project" value="UniProtKB-SubCell"/>
</dbReference>
<dbReference type="OrthoDB" id="115781at2759"/>
<evidence type="ECO:0000313" key="13">
    <source>
        <dbReference type="Proteomes" id="UP000009168"/>
    </source>
</evidence>
<accession>I7LUW8</accession>
<organism evidence="12 13">
    <name type="scientific">Tetrahymena thermophila (strain SB210)</name>
    <dbReference type="NCBI Taxonomy" id="312017"/>
    <lineage>
        <taxon>Eukaryota</taxon>
        <taxon>Sar</taxon>
        <taxon>Alveolata</taxon>
        <taxon>Ciliophora</taxon>
        <taxon>Intramacronucleata</taxon>
        <taxon>Oligohymenophorea</taxon>
        <taxon>Hymenostomatida</taxon>
        <taxon>Tetrahymenina</taxon>
        <taxon>Tetrahymenidae</taxon>
        <taxon>Tetrahymena</taxon>
    </lineage>
</organism>
<keyword evidence="7" id="KW-1015">Disulfide bond</keyword>
<dbReference type="STRING" id="312017.I7LUW8"/>
<dbReference type="InterPro" id="IPR009011">
    <property type="entry name" value="Man6P_isomerase_rcpt-bd_dom_sf"/>
</dbReference>
<evidence type="ECO:0000259" key="11">
    <source>
        <dbReference type="PROSITE" id="PS51914"/>
    </source>
</evidence>
<evidence type="ECO:0000256" key="10">
    <source>
        <dbReference type="SAM" id="SignalP"/>
    </source>
</evidence>
<protein>
    <recommendedName>
        <fullName evidence="8">Transmembrane protein 198</fullName>
    </recommendedName>
</protein>
<feature type="transmembrane region" description="Helical" evidence="9">
    <location>
        <begin position="181"/>
        <end position="199"/>
    </location>
</feature>
<dbReference type="Proteomes" id="UP000009168">
    <property type="component" value="Unassembled WGS sequence"/>
</dbReference>
<feature type="signal peptide" evidence="10">
    <location>
        <begin position="1"/>
        <end position="22"/>
    </location>
</feature>
<sequence>MQTRKYFIISLSILILLQITLASSCTKLNEGSLYDFSPLQNSQPNQYQDGSSKGTIYWSICNDNYLSSQQCSQSKTYATFYVQQGCSYLTGSDEFNTSEFDFIDDDNHSKGIIVKFQGGQQVNNVQQQFVLKVLCDDSINTYNTQSLEIQNGVYTLSISSKAGCPSIDLSSIWNFMNDNKWVGTIFLIVVGFFLCFFGLKLIKLTLFLTGFTLGFLLSFFIFEALMKPDSSTGLNWTAIIVSVLVGIVGAILAFKVEKAGLFCLGALAGTFLAFIIFNAFHFASSNKLVLWLEVGLCSFIFGCLCVYIKSYILILASSLVGAYMIVRGISLYPGGFPNELTVSQQIKNGDWTFPWYYYLYLVAIIVLKVCGGIYQYRRYKNKGQSRESNTSDDYRKMKQ</sequence>
<keyword evidence="4 10" id="KW-0732">Signal</keyword>
<dbReference type="InterPro" id="IPR025256">
    <property type="entry name" value="TM7S3/TM198-like_dom"/>
</dbReference>
<dbReference type="InterPro" id="IPR044865">
    <property type="entry name" value="MRH_dom"/>
</dbReference>
<evidence type="ECO:0000256" key="4">
    <source>
        <dbReference type="ARBA" id="ARBA00022729"/>
    </source>
</evidence>
<proteinExistence type="inferred from homology"/>
<dbReference type="GO" id="GO:0031966">
    <property type="term" value="C:mitochondrial membrane"/>
    <property type="evidence" value="ECO:0007669"/>
    <property type="project" value="UniProtKB-SubCell"/>
</dbReference>
<feature type="domain" description="MRH" evidence="11">
    <location>
        <begin position="23"/>
        <end position="166"/>
    </location>
</feature>
<dbReference type="RefSeq" id="XP_001016438.2">
    <property type="nucleotide sequence ID" value="XM_001016438.2"/>
</dbReference>
<dbReference type="GO" id="GO:0005886">
    <property type="term" value="C:plasma membrane"/>
    <property type="evidence" value="ECO:0007669"/>
    <property type="project" value="TreeGrafter"/>
</dbReference>
<keyword evidence="3 9" id="KW-0812">Transmembrane</keyword>